<dbReference type="InterPro" id="IPR029045">
    <property type="entry name" value="ClpP/crotonase-like_dom_sf"/>
</dbReference>
<dbReference type="SUPFAM" id="SSF52096">
    <property type="entry name" value="ClpP/crotonase"/>
    <property type="match status" value="1"/>
</dbReference>
<keyword evidence="10" id="KW-1133">Transmembrane helix</keyword>
<dbReference type="GO" id="GO:0004300">
    <property type="term" value="F:enoyl-CoA hydratase activity"/>
    <property type="evidence" value="ECO:0007669"/>
    <property type="project" value="UniProtKB-EC"/>
</dbReference>
<evidence type="ECO:0000256" key="4">
    <source>
        <dbReference type="ARBA" id="ARBA00012076"/>
    </source>
</evidence>
<evidence type="ECO:0000256" key="1">
    <source>
        <dbReference type="ARBA" id="ARBA00005005"/>
    </source>
</evidence>
<proteinExistence type="inferred from homology"/>
<keyword evidence="12" id="KW-1185">Reference proteome</keyword>
<dbReference type="OrthoDB" id="5958943at2759"/>
<comment type="similarity">
    <text evidence="3">In the N-terminal section; belongs to the enoyl-CoA hydratase/isomerase family.</text>
</comment>
<organism evidence="13">
    <name type="scientific">Anisakis simplex</name>
    <name type="common">Herring worm</name>
    <dbReference type="NCBI Taxonomy" id="6269"/>
    <lineage>
        <taxon>Eukaryota</taxon>
        <taxon>Metazoa</taxon>
        <taxon>Ecdysozoa</taxon>
        <taxon>Nematoda</taxon>
        <taxon>Chromadorea</taxon>
        <taxon>Rhabditida</taxon>
        <taxon>Spirurina</taxon>
        <taxon>Ascaridomorpha</taxon>
        <taxon>Ascaridoidea</taxon>
        <taxon>Anisakidae</taxon>
        <taxon>Anisakis</taxon>
        <taxon>Anisakis simplex complex</taxon>
    </lineage>
</organism>
<sequence length="322" mass="35230">MEQFAPLSMVIRCGVAVVKIDGPGKYYITYAITCICYMYFTLLMIEFPLKENVLNGAVIEAFGKLMEDVQNRGDINAILVMSAKHNSFIAGADVEMLKNAKSVQEATEMSQNGQRKFQQLEDSQIPIVAAIMGSCMGGGLELALACHYRIAVRSDRTAFSFPEVRLGLLPGAGGTQRLPRIVALPTALDMMLSGRSIDAQKAKQFGIVDVLLDPVLNEDGEVDGAKSLCYLEQIGVQAALRLATKTLKVDRCASLWQTAYQWIMSSSIVWNRFIKPSTISMIYSKGGNHYPATYAILKCIEDGVFRGPSIGYATEAEVNDAI</sequence>
<evidence type="ECO:0000256" key="6">
    <source>
        <dbReference type="ARBA" id="ARBA00023027"/>
    </source>
</evidence>
<dbReference type="AlphaFoldDB" id="A0A0M3KG86"/>
<keyword evidence="10" id="KW-0812">Transmembrane</keyword>
<evidence type="ECO:0000313" key="11">
    <source>
        <dbReference type="EMBL" id="VDK69267.1"/>
    </source>
</evidence>
<reference evidence="11 12" key="2">
    <citation type="submission" date="2018-11" db="EMBL/GenBank/DDBJ databases">
        <authorList>
            <consortium name="Pathogen Informatics"/>
        </authorList>
    </citation>
    <scope>NUCLEOTIDE SEQUENCE [LARGE SCALE GENOMIC DNA]</scope>
</reference>
<keyword evidence="7" id="KW-0443">Lipid metabolism</keyword>
<evidence type="ECO:0000256" key="9">
    <source>
        <dbReference type="ARBA" id="ARBA00023268"/>
    </source>
</evidence>
<comment type="pathway">
    <text evidence="1">Lipid metabolism; fatty acid beta-oxidation.</text>
</comment>
<keyword evidence="6" id="KW-0520">NAD</keyword>
<evidence type="ECO:0000256" key="7">
    <source>
        <dbReference type="ARBA" id="ARBA00023098"/>
    </source>
</evidence>
<keyword evidence="5" id="KW-0276">Fatty acid metabolism</keyword>
<keyword evidence="9" id="KW-0511">Multifunctional enzyme</keyword>
<dbReference type="InterPro" id="IPR050136">
    <property type="entry name" value="FA_oxidation_alpha_subunit"/>
</dbReference>
<dbReference type="GO" id="GO:0016509">
    <property type="term" value="F:long-chain (3S)-3-hydroxyacyl-CoA dehydrogenase (NAD+) activity"/>
    <property type="evidence" value="ECO:0007669"/>
    <property type="project" value="TreeGrafter"/>
</dbReference>
<evidence type="ECO:0000313" key="13">
    <source>
        <dbReference type="WBParaSite" id="ASIM_0001999801-mRNA-1"/>
    </source>
</evidence>
<dbReference type="Pfam" id="PF00378">
    <property type="entry name" value="ECH_1"/>
    <property type="match status" value="1"/>
</dbReference>
<reference evidence="13" key="1">
    <citation type="submission" date="2017-02" db="UniProtKB">
        <authorList>
            <consortium name="WormBaseParasite"/>
        </authorList>
    </citation>
    <scope>IDENTIFICATION</scope>
</reference>
<dbReference type="GO" id="GO:0016507">
    <property type="term" value="C:mitochondrial fatty acid beta-oxidation multienzyme complex"/>
    <property type="evidence" value="ECO:0007669"/>
    <property type="project" value="TreeGrafter"/>
</dbReference>
<evidence type="ECO:0000256" key="2">
    <source>
        <dbReference type="ARBA" id="ARBA00007005"/>
    </source>
</evidence>
<dbReference type="PANTHER" id="PTHR43612:SF3">
    <property type="entry name" value="TRIFUNCTIONAL ENZYME SUBUNIT ALPHA, MITOCHONDRIAL"/>
    <property type="match status" value="1"/>
</dbReference>
<protein>
    <recommendedName>
        <fullName evidence="4">enoyl-CoA hydratase</fullName>
        <ecNumber evidence="4">4.2.1.17</ecNumber>
    </recommendedName>
</protein>
<keyword evidence="8" id="KW-0456">Lyase</keyword>
<keyword evidence="10" id="KW-0472">Membrane</keyword>
<feature type="transmembrane region" description="Helical" evidence="10">
    <location>
        <begin position="27"/>
        <end position="45"/>
    </location>
</feature>
<evidence type="ECO:0000256" key="5">
    <source>
        <dbReference type="ARBA" id="ARBA00022832"/>
    </source>
</evidence>
<evidence type="ECO:0000256" key="3">
    <source>
        <dbReference type="ARBA" id="ARBA00008750"/>
    </source>
</evidence>
<dbReference type="Gene3D" id="3.90.226.10">
    <property type="entry name" value="2-enoyl-CoA Hydratase, Chain A, domain 1"/>
    <property type="match status" value="1"/>
</dbReference>
<dbReference type="InterPro" id="IPR001753">
    <property type="entry name" value="Enoyl-CoA_hydra/iso"/>
</dbReference>
<evidence type="ECO:0000256" key="10">
    <source>
        <dbReference type="SAM" id="Phobius"/>
    </source>
</evidence>
<dbReference type="GO" id="GO:0006635">
    <property type="term" value="P:fatty acid beta-oxidation"/>
    <property type="evidence" value="ECO:0007669"/>
    <property type="project" value="TreeGrafter"/>
</dbReference>
<dbReference type="PANTHER" id="PTHR43612">
    <property type="entry name" value="TRIFUNCTIONAL ENZYME SUBUNIT ALPHA"/>
    <property type="match status" value="1"/>
</dbReference>
<accession>A0A0M3KG86</accession>
<dbReference type="Proteomes" id="UP000267096">
    <property type="component" value="Unassembled WGS sequence"/>
</dbReference>
<dbReference type="WBParaSite" id="ASIM_0001999801-mRNA-1">
    <property type="protein sequence ID" value="ASIM_0001999801-mRNA-1"/>
    <property type="gene ID" value="ASIM_0001999801"/>
</dbReference>
<dbReference type="CDD" id="cd06558">
    <property type="entry name" value="crotonase-like"/>
    <property type="match status" value="1"/>
</dbReference>
<gene>
    <name evidence="11" type="ORF">ASIM_LOCUS19383</name>
</gene>
<evidence type="ECO:0000313" key="12">
    <source>
        <dbReference type="Proteomes" id="UP000267096"/>
    </source>
</evidence>
<evidence type="ECO:0000256" key="8">
    <source>
        <dbReference type="ARBA" id="ARBA00023239"/>
    </source>
</evidence>
<dbReference type="EMBL" id="UYRR01037143">
    <property type="protein sequence ID" value="VDK69267.1"/>
    <property type="molecule type" value="Genomic_DNA"/>
</dbReference>
<comment type="similarity">
    <text evidence="2">In the central section; belongs to the 3-hydroxyacyl-CoA dehydrogenase family.</text>
</comment>
<name>A0A0M3KG86_ANISI</name>
<dbReference type="FunFam" id="3.90.226.10:FF:000011">
    <property type="entry name" value="Fatty acid oxidation complex subunit alpha"/>
    <property type="match status" value="1"/>
</dbReference>
<dbReference type="EC" id="4.2.1.17" evidence="4"/>